<reference evidence="6 7" key="1">
    <citation type="journal article" date="2016" name="Nat. Commun.">
        <title>Ectomycorrhizal ecology is imprinted in the genome of the dominant symbiotic fungus Cenococcum geophilum.</title>
        <authorList>
            <consortium name="DOE Joint Genome Institute"/>
            <person name="Peter M."/>
            <person name="Kohler A."/>
            <person name="Ohm R.A."/>
            <person name="Kuo A."/>
            <person name="Krutzmann J."/>
            <person name="Morin E."/>
            <person name="Arend M."/>
            <person name="Barry K.W."/>
            <person name="Binder M."/>
            <person name="Choi C."/>
            <person name="Clum A."/>
            <person name="Copeland A."/>
            <person name="Grisel N."/>
            <person name="Haridas S."/>
            <person name="Kipfer T."/>
            <person name="LaButti K."/>
            <person name="Lindquist E."/>
            <person name="Lipzen A."/>
            <person name="Maire R."/>
            <person name="Meier B."/>
            <person name="Mihaltcheva S."/>
            <person name="Molinier V."/>
            <person name="Murat C."/>
            <person name="Poggeler S."/>
            <person name="Quandt C.A."/>
            <person name="Sperisen C."/>
            <person name="Tritt A."/>
            <person name="Tisserant E."/>
            <person name="Crous P.W."/>
            <person name="Henrissat B."/>
            <person name="Nehls U."/>
            <person name="Egli S."/>
            <person name="Spatafora J.W."/>
            <person name="Grigoriev I.V."/>
            <person name="Martin F.M."/>
        </authorList>
    </citation>
    <scope>NUCLEOTIDE SEQUENCE [LARGE SCALE GENOMIC DNA]</scope>
    <source>
        <strain evidence="6 7">CBS 207.34</strain>
    </source>
</reference>
<evidence type="ECO:0000313" key="6">
    <source>
        <dbReference type="EMBL" id="OCL07342.1"/>
    </source>
</evidence>
<protein>
    <recommendedName>
        <fullName evidence="5">CENP-V/GFA domain-containing protein</fullName>
    </recommendedName>
</protein>
<dbReference type="PANTHER" id="PTHR33337">
    <property type="entry name" value="GFA DOMAIN-CONTAINING PROTEIN"/>
    <property type="match status" value="1"/>
</dbReference>
<dbReference type="PANTHER" id="PTHR33337:SF30">
    <property type="entry name" value="DUF636 DOMAIN PROTEIN (AFU_ORTHOLOGUE AFUA_1G03180)"/>
    <property type="match status" value="1"/>
</dbReference>
<dbReference type="OrthoDB" id="406544at2759"/>
<dbReference type="GO" id="GO:0016846">
    <property type="term" value="F:carbon-sulfur lyase activity"/>
    <property type="evidence" value="ECO:0007669"/>
    <property type="project" value="InterPro"/>
</dbReference>
<accession>A0A8E2EYP3</accession>
<gene>
    <name evidence="6" type="ORF">AOQ84DRAFT_389573</name>
</gene>
<organism evidence="6 7">
    <name type="scientific">Glonium stellatum</name>
    <dbReference type="NCBI Taxonomy" id="574774"/>
    <lineage>
        <taxon>Eukaryota</taxon>
        <taxon>Fungi</taxon>
        <taxon>Dikarya</taxon>
        <taxon>Ascomycota</taxon>
        <taxon>Pezizomycotina</taxon>
        <taxon>Dothideomycetes</taxon>
        <taxon>Pleosporomycetidae</taxon>
        <taxon>Gloniales</taxon>
        <taxon>Gloniaceae</taxon>
        <taxon>Glonium</taxon>
    </lineage>
</organism>
<keyword evidence="7" id="KW-1185">Reference proteome</keyword>
<evidence type="ECO:0000313" key="7">
    <source>
        <dbReference type="Proteomes" id="UP000250140"/>
    </source>
</evidence>
<feature type="domain" description="CENP-V/GFA" evidence="5">
    <location>
        <begin position="2"/>
        <end position="122"/>
    </location>
</feature>
<evidence type="ECO:0000256" key="1">
    <source>
        <dbReference type="ARBA" id="ARBA00005495"/>
    </source>
</evidence>
<dbReference type="InterPro" id="IPR011057">
    <property type="entry name" value="Mss4-like_sf"/>
</dbReference>
<keyword evidence="4" id="KW-0456">Lyase</keyword>
<dbReference type="Gene3D" id="3.90.1590.10">
    <property type="entry name" value="glutathione-dependent formaldehyde- activating enzyme (gfa)"/>
    <property type="match status" value="1"/>
</dbReference>
<evidence type="ECO:0000256" key="3">
    <source>
        <dbReference type="ARBA" id="ARBA00022833"/>
    </source>
</evidence>
<evidence type="ECO:0000259" key="5">
    <source>
        <dbReference type="PROSITE" id="PS51891"/>
    </source>
</evidence>
<proteinExistence type="inferred from homology"/>
<dbReference type="GO" id="GO:0046872">
    <property type="term" value="F:metal ion binding"/>
    <property type="evidence" value="ECO:0007669"/>
    <property type="project" value="UniProtKB-KW"/>
</dbReference>
<dbReference type="Proteomes" id="UP000250140">
    <property type="component" value="Unassembled WGS sequence"/>
</dbReference>
<dbReference type="PROSITE" id="PS51891">
    <property type="entry name" value="CENP_V_GFA"/>
    <property type="match status" value="1"/>
</dbReference>
<dbReference type="SUPFAM" id="SSF51316">
    <property type="entry name" value="Mss4-like"/>
    <property type="match status" value="1"/>
</dbReference>
<evidence type="ECO:0000256" key="2">
    <source>
        <dbReference type="ARBA" id="ARBA00022723"/>
    </source>
</evidence>
<evidence type="ECO:0000256" key="4">
    <source>
        <dbReference type="ARBA" id="ARBA00023239"/>
    </source>
</evidence>
<name>A0A8E2EYP3_9PEZI</name>
<dbReference type="Pfam" id="PF04828">
    <property type="entry name" value="GFA"/>
    <property type="match status" value="1"/>
</dbReference>
<keyword evidence="3" id="KW-0862">Zinc</keyword>
<dbReference type="EMBL" id="KV749891">
    <property type="protein sequence ID" value="OCL07342.1"/>
    <property type="molecule type" value="Genomic_DNA"/>
</dbReference>
<sequence length="135" mass="15191">MPKGSCLCGKLTYEYSGEPVKTVLCHCLQCRKLTSSAFTTNLLIPRENIKIEGSPKHYEFIQETGDKFTTSFCGECATLIGKETDAESFKPFLILEAGTLDEGFEQTKPDSEIFVKHRTPWLEEMKGLAQFETKP</sequence>
<keyword evidence="2" id="KW-0479">Metal-binding</keyword>
<dbReference type="InterPro" id="IPR006913">
    <property type="entry name" value="CENP-V/GFA"/>
</dbReference>
<comment type="similarity">
    <text evidence="1">Belongs to the Gfa family.</text>
</comment>
<dbReference type="AlphaFoldDB" id="A0A8E2EYP3"/>